<dbReference type="InterPro" id="IPR012677">
    <property type="entry name" value="Nucleotide-bd_a/b_plait_sf"/>
</dbReference>
<sequence>MAASNGGETFDDSANLEPIDKRKMFVGGLSLDTDEEDLKSHFGEYGPVMHAVVKRDPMTGRSRCFGFVTFSNSAAIKKVHEVNSHTIKGRRVDPKAAEPRQQDGAGDGIMKVFVGGLDGQMEDDDLKAYFEKFGPVIKLEWPRDRMRNNSKKNFAFVEFADEKVVNDVVRTPKQEIGGRMCDVRKAIPPAQKAAQQQNMMGGDRNSGWGDFGGGGAGFPGYDYMAAAAMYGGFGGFDPSSYYGYDPSSYFADPTMAAYYAAGYDMSGFGGAGYDTTGFAAAAAAAGYSGYGDGSGMRGGMGRGGLRGSSSAGDSTSPRGSAFGQKSGFGGAMGARGGSVNRGYHPYRR</sequence>
<feature type="domain" description="RRM" evidence="5">
    <location>
        <begin position="110"/>
        <end position="188"/>
    </location>
</feature>
<dbReference type="PANTHER" id="PTHR48033:SF10">
    <property type="entry name" value="RNA-BINDING PROTEIN SQUID"/>
    <property type="match status" value="1"/>
</dbReference>
<dbReference type="InterPro" id="IPR035979">
    <property type="entry name" value="RBD_domain_sf"/>
</dbReference>
<evidence type="ECO:0000256" key="2">
    <source>
        <dbReference type="ARBA" id="ARBA00023242"/>
    </source>
</evidence>
<comment type="caution">
    <text evidence="6">The sequence shown here is derived from an EMBL/GenBank/DDBJ whole genome shotgun (WGS) entry which is preliminary data.</text>
</comment>
<dbReference type="GO" id="GO:0010468">
    <property type="term" value="P:regulation of gene expression"/>
    <property type="evidence" value="ECO:0007669"/>
    <property type="project" value="TreeGrafter"/>
</dbReference>
<dbReference type="GO" id="GO:0005654">
    <property type="term" value="C:nucleoplasm"/>
    <property type="evidence" value="ECO:0007669"/>
    <property type="project" value="TreeGrafter"/>
</dbReference>
<dbReference type="PANTHER" id="PTHR48033">
    <property type="entry name" value="RNA-BINDING (RRM/RBD/RNP MOTIFS) FAMILY PROTEIN"/>
    <property type="match status" value="1"/>
</dbReference>
<dbReference type="GO" id="GO:0000785">
    <property type="term" value="C:chromatin"/>
    <property type="evidence" value="ECO:0007669"/>
    <property type="project" value="TreeGrafter"/>
</dbReference>
<comment type="subcellular location">
    <subcellularLocation>
        <location evidence="1">Nucleus</location>
    </subcellularLocation>
</comment>
<dbReference type="InterPro" id="IPR000504">
    <property type="entry name" value="RRM_dom"/>
</dbReference>
<feature type="domain" description="RRM" evidence="5">
    <location>
        <begin position="22"/>
        <end position="99"/>
    </location>
</feature>
<feature type="region of interest" description="Disordered" evidence="4">
    <location>
        <begin position="301"/>
        <end position="348"/>
    </location>
</feature>
<evidence type="ECO:0000313" key="7">
    <source>
        <dbReference type="Proteomes" id="UP000186922"/>
    </source>
</evidence>
<evidence type="ECO:0000256" key="4">
    <source>
        <dbReference type="SAM" id="MobiDB-lite"/>
    </source>
</evidence>
<dbReference type="SMART" id="SM00360">
    <property type="entry name" value="RRM"/>
    <property type="match status" value="2"/>
</dbReference>
<dbReference type="PROSITE" id="PS50102">
    <property type="entry name" value="RRM"/>
    <property type="match status" value="2"/>
</dbReference>
<name>A0A1D1V0W3_RAMVA</name>
<evidence type="ECO:0000313" key="6">
    <source>
        <dbReference type="EMBL" id="GAU93602.1"/>
    </source>
</evidence>
<proteinExistence type="predicted"/>
<dbReference type="GO" id="GO:0003723">
    <property type="term" value="F:RNA binding"/>
    <property type="evidence" value="ECO:0007669"/>
    <property type="project" value="UniProtKB-UniRule"/>
</dbReference>
<organism evidence="6 7">
    <name type="scientific">Ramazzottius varieornatus</name>
    <name type="common">Water bear</name>
    <name type="synonym">Tardigrade</name>
    <dbReference type="NCBI Taxonomy" id="947166"/>
    <lineage>
        <taxon>Eukaryota</taxon>
        <taxon>Metazoa</taxon>
        <taxon>Ecdysozoa</taxon>
        <taxon>Tardigrada</taxon>
        <taxon>Eutardigrada</taxon>
        <taxon>Parachela</taxon>
        <taxon>Hypsibioidea</taxon>
        <taxon>Ramazzottiidae</taxon>
        <taxon>Ramazzottius</taxon>
    </lineage>
</organism>
<evidence type="ECO:0000256" key="1">
    <source>
        <dbReference type="ARBA" id="ARBA00004123"/>
    </source>
</evidence>
<dbReference type="OrthoDB" id="1875751at2759"/>
<gene>
    <name evidence="6" type="primary">RvY_05521-1</name>
    <name evidence="6" type="synonym">RvY_05521.1</name>
    <name evidence="6" type="ORF">RvY_05521</name>
</gene>
<dbReference type="SUPFAM" id="SSF54928">
    <property type="entry name" value="RNA-binding domain, RBD"/>
    <property type="match status" value="2"/>
</dbReference>
<dbReference type="STRING" id="947166.A0A1D1V0W3"/>
<dbReference type="Pfam" id="PF00076">
    <property type="entry name" value="RRM_1"/>
    <property type="match status" value="2"/>
</dbReference>
<evidence type="ECO:0000256" key="3">
    <source>
        <dbReference type="PROSITE-ProRule" id="PRU00176"/>
    </source>
</evidence>
<keyword evidence="3" id="KW-0694">RNA-binding</keyword>
<dbReference type="EMBL" id="BDGG01000002">
    <property type="protein sequence ID" value="GAU93602.1"/>
    <property type="molecule type" value="Genomic_DNA"/>
</dbReference>
<dbReference type="AlphaFoldDB" id="A0A1D1V0W3"/>
<feature type="compositionally biased region" description="Gly residues" evidence="4">
    <location>
        <begin position="326"/>
        <end position="336"/>
    </location>
</feature>
<dbReference type="Proteomes" id="UP000186922">
    <property type="component" value="Unassembled WGS sequence"/>
</dbReference>
<protein>
    <recommendedName>
        <fullName evidence="5">RRM domain-containing protein</fullName>
    </recommendedName>
</protein>
<accession>A0A1D1V0W3</accession>
<evidence type="ECO:0000259" key="5">
    <source>
        <dbReference type="PROSITE" id="PS50102"/>
    </source>
</evidence>
<reference evidence="6 7" key="1">
    <citation type="journal article" date="2016" name="Nat. Commun.">
        <title>Extremotolerant tardigrade genome and improved radiotolerance of human cultured cells by tardigrade-unique protein.</title>
        <authorList>
            <person name="Hashimoto T."/>
            <person name="Horikawa D.D."/>
            <person name="Saito Y."/>
            <person name="Kuwahara H."/>
            <person name="Kozuka-Hata H."/>
            <person name="Shin-I T."/>
            <person name="Minakuchi Y."/>
            <person name="Ohishi K."/>
            <person name="Motoyama A."/>
            <person name="Aizu T."/>
            <person name="Enomoto A."/>
            <person name="Kondo K."/>
            <person name="Tanaka S."/>
            <person name="Hara Y."/>
            <person name="Koshikawa S."/>
            <person name="Sagara H."/>
            <person name="Miura T."/>
            <person name="Yokobori S."/>
            <person name="Miyagawa K."/>
            <person name="Suzuki Y."/>
            <person name="Kubo T."/>
            <person name="Oyama M."/>
            <person name="Kohara Y."/>
            <person name="Fujiyama A."/>
            <person name="Arakawa K."/>
            <person name="Katayama T."/>
            <person name="Toyoda A."/>
            <person name="Kunieda T."/>
        </authorList>
    </citation>
    <scope>NUCLEOTIDE SEQUENCE [LARGE SCALE GENOMIC DNA]</scope>
    <source>
        <strain evidence="6 7">YOKOZUNA-1</strain>
    </source>
</reference>
<keyword evidence="2" id="KW-0539">Nucleus</keyword>
<dbReference type="Gene3D" id="3.30.70.330">
    <property type="match status" value="2"/>
</dbReference>
<keyword evidence="7" id="KW-1185">Reference proteome</keyword>